<reference evidence="1 2" key="1">
    <citation type="submission" date="2016-11" db="EMBL/GenBank/DDBJ databases">
        <title>Mixed transmission modes and dynamic genome evolution in an obligate animal-bacterial symbiosis.</title>
        <authorList>
            <person name="Russell S.L."/>
            <person name="Corbett-Detig R.B."/>
            <person name="Cavanaugh C.M."/>
        </authorList>
    </citation>
    <scope>NUCLEOTIDE SEQUENCE [LARGE SCALE GENOMIC DNA]</scope>
    <source>
        <strain evidence="1">Sp-SM6</strain>
    </source>
</reference>
<dbReference type="Proteomes" id="UP000190198">
    <property type="component" value="Unassembled WGS sequence"/>
</dbReference>
<evidence type="ECO:0000313" key="1">
    <source>
        <dbReference type="EMBL" id="OOZ42667.1"/>
    </source>
</evidence>
<accession>A0A1T2LC40</accession>
<dbReference type="OrthoDB" id="5765877at2"/>
<dbReference type="RefSeq" id="WP_078476211.1">
    <property type="nucleotide sequence ID" value="NZ_MPRK01000020.1"/>
</dbReference>
<dbReference type="AlphaFoldDB" id="A0A1T2LC40"/>
<keyword evidence="2" id="KW-1185">Reference proteome</keyword>
<sequence length="99" mass="11472">MKLVQKHFLKGIQEFELLDDEVRVRIKTPFKEKEKSVPLSILNPEPVIENSRLNFHSRVKCGPLLSLYLNKPNTEEFNAFVEAVKEKALKEYNAFAGIK</sequence>
<gene>
    <name evidence="1" type="ORF">BOW52_02095</name>
</gene>
<name>A0A1T2LC40_9GAMM</name>
<protein>
    <submittedName>
        <fullName evidence="1">Uncharacterized protein</fullName>
    </submittedName>
</protein>
<evidence type="ECO:0000313" key="2">
    <source>
        <dbReference type="Proteomes" id="UP000190198"/>
    </source>
</evidence>
<comment type="caution">
    <text evidence="1">The sequence shown here is derived from an EMBL/GenBank/DDBJ whole genome shotgun (WGS) entry which is preliminary data.</text>
</comment>
<organism evidence="1 2">
    <name type="scientific">Solemya elarraichensis gill symbiont</name>
    <dbReference type="NCBI Taxonomy" id="1918949"/>
    <lineage>
        <taxon>Bacteria</taxon>
        <taxon>Pseudomonadati</taxon>
        <taxon>Pseudomonadota</taxon>
        <taxon>Gammaproteobacteria</taxon>
        <taxon>sulfur-oxidizing symbionts</taxon>
    </lineage>
</organism>
<dbReference type="EMBL" id="MPRK01000020">
    <property type="protein sequence ID" value="OOZ42667.1"/>
    <property type="molecule type" value="Genomic_DNA"/>
</dbReference>
<proteinExistence type="predicted"/>